<organism evidence="1 2">
    <name type="scientific">Streptomyces showdoensis</name>
    <dbReference type="NCBI Taxonomy" id="68268"/>
    <lineage>
        <taxon>Bacteria</taxon>
        <taxon>Bacillati</taxon>
        <taxon>Actinomycetota</taxon>
        <taxon>Actinomycetes</taxon>
        <taxon>Kitasatosporales</taxon>
        <taxon>Streptomycetaceae</taxon>
        <taxon>Streptomyces</taxon>
    </lineage>
</organism>
<dbReference type="EMBL" id="LAQS01000030">
    <property type="protein sequence ID" value="KKZ72062.1"/>
    <property type="molecule type" value="Genomic_DNA"/>
</dbReference>
<dbReference type="InterPro" id="IPR005564">
    <property type="entry name" value="Major_capsid_GpE"/>
</dbReference>
<dbReference type="OrthoDB" id="3196427at2"/>
<proteinExistence type="predicted"/>
<name>A0A2P2GKM3_STREW</name>
<dbReference type="AlphaFoldDB" id="A0A2P2GKM3"/>
<reference evidence="1 2" key="1">
    <citation type="submission" date="2015-05" db="EMBL/GenBank/DDBJ databases">
        <title>Draft Genome assembly of Streptomyces showdoensis.</title>
        <authorList>
            <person name="Thapa K.K."/>
            <person name="Metsa-Ketela M."/>
        </authorList>
    </citation>
    <scope>NUCLEOTIDE SEQUENCE [LARGE SCALE GENOMIC DNA]</scope>
    <source>
        <strain evidence="1 2">ATCC 15227</strain>
    </source>
</reference>
<protein>
    <submittedName>
        <fullName evidence="1">Protoporphyrinogen oxidase</fullName>
    </submittedName>
</protein>
<evidence type="ECO:0000313" key="1">
    <source>
        <dbReference type="EMBL" id="KKZ72062.1"/>
    </source>
</evidence>
<dbReference type="Proteomes" id="UP000265325">
    <property type="component" value="Unassembled WGS sequence"/>
</dbReference>
<keyword evidence="2" id="KW-1185">Reference proteome</keyword>
<comment type="caution">
    <text evidence="1">The sequence shown here is derived from an EMBL/GenBank/DDBJ whole genome shotgun (WGS) entry which is preliminary data.</text>
</comment>
<evidence type="ECO:0000313" key="2">
    <source>
        <dbReference type="Proteomes" id="UP000265325"/>
    </source>
</evidence>
<accession>A0A2P2GKM3</accession>
<dbReference type="Pfam" id="PF03864">
    <property type="entry name" value="Phage_cap_E"/>
    <property type="match status" value="1"/>
</dbReference>
<dbReference type="RefSeq" id="WP_046909224.1">
    <property type="nucleotide sequence ID" value="NZ_BAAAXG010000009.1"/>
</dbReference>
<gene>
    <name evidence="1" type="ORF">VO63_19955</name>
</gene>
<sequence>MPNDMLEVLLRDINPTEINAFVREIQTPADYALTQSVFPERTVNSVKWQIRGTRRRVAAATYRAWDAQTRVATRQIERWATEGKLLPLGQKYIIGELETILENIQRGMDSKDLVTAIYDDAAAHVLSVKHRMELAAGDCLVDGKFTLQGENNLMLEADHKVPAANMPTAPVAWTNPAADMLGDELRWIELLRKTGAPRPTRALTSYKGMALAMANDSYRAAYYGSVNSASTIPTAVLAPNEVNVVRGRYGLPPIVDYDVTIPLEDGTDVRPLPENMFFLLPPDARQMGETQYGLTAEGMVLSSGGNPSIDREEAPGIIVTSGYEDDPVQVWTKGAAAAMPVMYTPDIHIAATIW</sequence>